<name>A0A3S9T254_9FIRM</name>
<dbReference type="Proteomes" id="UP000267250">
    <property type="component" value="Chromosome"/>
</dbReference>
<dbReference type="EMBL" id="CP016379">
    <property type="protein sequence ID" value="AZR74625.1"/>
    <property type="molecule type" value="Genomic_DNA"/>
</dbReference>
<reference evidence="1 2" key="1">
    <citation type="submission" date="2016-07" db="EMBL/GenBank/DDBJ databases">
        <title>Genome and transcriptome analysis of iron-reducing fermentative bacteria Anoxybacter fermentans.</title>
        <authorList>
            <person name="Zeng X."/>
            <person name="Shao Z."/>
        </authorList>
    </citation>
    <scope>NUCLEOTIDE SEQUENCE [LARGE SCALE GENOMIC DNA]</scope>
    <source>
        <strain evidence="1 2">DY22613</strain>
    </source>
</reference>
<accession>A0A3S9T254</accession>
<sequence length="129" mass="14885">MKITKTFDEIFDQLHHLYKGKWIQIQVKKDGLILSNFSVQVKDLQIRPLEDKGLCRRLGLKRKEKLGSIVIKGSHTENGQVVDCLNIPFKLGFDTMDAHFLRKNVSIETCGFEFILRKLSPKEIRTLSA</sequence>
<proteinExistence type="predicted"/>
<dbReference type="KEGG" id="aft:BBF96_15330"/>
<protein>
    <submittedName>
        <fullName evidence="1">Uncharacterized protein</fullName>
    </submittedName>
</protein>
<dbReference type="RefSeq" id="WP_127017989.1">
    <property type="nucleotide sequence ID" value="NZ_CP016379.1"/>
</dbReference>
<evidence type="ECO:0000313" key="1">
    <source>
        <dbReference type="EMBL" id="AZR74625.1"/>
    </source>
</evidence>
<gene>
    <name evidence="1" type="ORF">BBF96_15330</name>
</gene>
<dbReference type="AlphaFoldDB" id="A0A3S9T254"/>
<organism evidence="1 2">
    <name type="scientific">Anoxybacter fermentans</name>
    <dbReference type="NCBI Taxonomy" id="1323375"/>
    <lineage>
        <taxon>Bacteria</taxon>
        <taxon>Bacillati</taxon>
        <taxon>Bacillota</taxon>
        <taxon>Clostridia</taxon>
        <taxon>Halanaerobiales</taxon>
        <taxon>Anoxybacter</taxon>
    </lineage>
</organism>
<keyword evidence="2" id="KW-1185">Reference proteome</keyword>
<evidence type="ECO:0000313" key="2">
    <source>
        <dbReference type="Proteomes" id="UP000267250"/>
    </source>
</evidence>
<dbReference type="OrthoDB" id="2112159at2"/>